<protein>
    <submittedName>
        <fullName evidence="2">Uncharacterized protein</fullName>
    </submittedName>
</protein>
<proteinExistence type="predicted"/>
<dbReference type="Proteomes" id="UP000289738">
    <property type="component" value="Chromosome B07"/>
</dbReference>
<dbReference type="EMBL" id="SDMP01000017">
    <property type="protein sequence ID" value="RYR00455.1"/>
    <property type="molecule type" value="Genomic_DNA"/>
</dbReference>
<dbReference type="PANTHER" id="PTHR35128">
    <property type="entry name" value="SECRETION-REGULATING GUANINE NUCLEOTIDE EXCHANGE FACTOR"/>
    <property type="match status" value="1"/>
</dbReference>
<dbReference type="AlphaFoldDB" id="A0A444YEV8"/>
<sequence length="411" mass="46604">MKHLNAVSFTSDSTLPTQLTTQHSTTPIKYSVPPHDSIVKTSSPCGIMMKRGYKSKSWNGSQNCRVPLLVISLGLMLMLVLVIVFVVLQNDDGKPNLAHEINDGQKTSSASEIPQQKWNNFDSVVKLKPTRETRNGTDVIWQVPEAPKGVLFLAHGCDGRAVNFWDRSPQCPDCVGLPEERLLVLNALARGFAVITISSAGRCWAYNGVEKFVVKDIIKWFVGKEKLQKLPLVALGASSGGYFVSLLPTIMKFNSIVLMIAEGMFEKFDVEENYPPTLFVHMPKDLYRQQKIDEYVEILKEKGIAADVVECMELPLSPNFLADRVPGLDQSLSRRLFEFFHKEGFIDRNGYMKKDGRVTKWRKVLQEKKNFLVDKHLVPHIQEELNLAFAYHEMTSVHSDKIFKWFESHMS</sequence>
<dbReference type="PANTHER" id="PTHR35128:SF1">
    <property type="entry name" value="SECRETION-REGULATING GUANINE NUCLEOTIDE EXCHANGE FACTOR"/>
    <property type="match status" value="1"/>
</dbReference>
<dbReference type="STRING" id="3818.A0A444YEV8"/>
<evidence type="ECO:0000256" key="1">
    <source>
        <dbReference type="SAM" id="Phobius"/>
    </source>
</evidence>
<feature type="transmembrane region" description="Helical" evidence="1">
    <location>
        <begin position="66"/>
        <end position="88"/>
    </location>
</feature>
<name>A0A444YEV8_ARAHY</name>
<keyword evidence="1" id="KW-1133">Transmembrane helix</keyword>
<evidence type="ECO:0000313" key="2">
    <source>
        <dbReference type="EMBL" id="RYR00456.1"/>
    </source>
</evidence>
<keyword evidence="3" id="KW-1185">Reference proteome</keyword>
<gene>
    <name evidence="2" type="ORF">Ahy_B07g088576</name>
</gene>
<comment type="caution">
    <text evidence="2">The sequence shown here is derived from an EMBL/GenBank/DDBJ whole genome shotgun (WGS) entry which is preliminary data.</text>
</comment>
<dbReference type="EMBL" id="SDMP01000017">
    <property type="protein sequence ID" value="RYR00456.1"/>
    <property type="molecule type" value="Genomic_DNA"/>
</dbReference>
<dbReference type="InterPro" id="IPR029058">
    <property type="entry name" value="AB_hydrolase_fold"/>
</dbReference>
<dbReference type="OrthoDB" id="10022521at2759"/>
<accession>A0A444YEV8</accession>
<dbReference type="SUPFAM" id="SSF53474">
    <property type="entry name" value="alpha/beta-Hydrolases"/>
    <property type="match status" value="1"/>
</dbReference>
<organism evidence="2 3">
    <name type="scientific">Arachis hypogaea</name>
    <name type="common">Peanut</name>
    <dbReference type="NCBI Taxonomy" id="3818"/>
    <lineage>
        <taxon>Eukaryota</taxon>
        <taxon>Viridiplantae</taxon>
        <taxon>Streptophyta</taxon>
        <taxon>Embryophyta</taxon>
        <taxon>Tracheophyta</taxon>
        <taxon>Spermatophyta</taxon>
        <taxon>Magnoliopsida</taxon>
        <taxon>eudicotyledons</taxon>
        <taxon>Gunneridae</taxon>
        <taxon>Pentapetalae</taxon>
        <taxon>rosids</taxon>
        <taxon>fabids</taxon>
        <taxon>Fabales</taxon>
        <taxon>Fabaceae</taxon>
        <taxon>Papilionoideae</taxon>
        <taxon>50 kb inversion clade</taxon>
        <taxon>dalbergioids sensu lato</taxon>
        <taxon>Dalbergieae</taxon>
        <taxon>Pterocarpus clade</taxon>
        <taxon>Arachis</taxon>
    </lineage>
</organism>
<evidence type="ECO:0000313" key="3">
    <source>
        <dbReference type="Proteomes" id="UP000289738"/>
    </source>
</evidence>
<keyword evidence="1" id="KW-0472">Membrane</keyword>
<dbReference type="Gene3D" id="3.40.50.1820">
    <property type="entry name" value="alpha/beta hydrolase"/>
    <property type="match status" value="1"/>
</dbReference>
<keyword evidence="1" id="KW-0812">Transmembrane</keyword>
<reference evidence="2 3" key="1">
    <citation type="submission" date="2019-01" db="EMBL/GenBank/DDBJ databases">
        <title>Sequencing of cultivated peanut Arachis hypogaea provides insights into genome evolution and oil improvement.</title>
        <authorList>
            <person name="Chen X."/>
        </authorList>
    </citation>
    <scope>NUCLEOTIDE SEQUENCE [LARGE SCALE GENOMIC DNA]</scope>
    <source>
        <strain evidence="3">cv. Fuhuasheng</strain>
        <strain evidence="2">GDAAS-fuhuasheng2018</strain>
        <tissue evidence="2">Leaves</tissue>
    </source>
</reference>